<dbReference type="Proteomes" id="UP000604825">
    <property type="component" value="Unassembled WGS sequence"/>
</dbReference>
<dbReference type="OrthoDB" id="1845276at2759"/>
<sequence length="535" mass="60456">MLCRATTGAPARPNPSGAAWRHHARAGFPVASPGHRAIVGGFCRRCVRLRGARSNQRHSRRGSPCASTVSFLPCTLSPHLTIRPGQDNSEMLCSKLRLSTFNSFTGVFLLLCKKDLCRNKLFFTNTSWIVVSMASKRSTRMRAKKEECIMNSLPSELIEQVFIRLSASCLLRCIGVCKMWRIIIRDSQFAMAHLEHVPPCTLLFSPKGSISGTLCPSDAVIFDEAWSPLTWAAPVIGPDDLLCGTCNGLLCLHTPTSTLKIANLATGECLHLKKPTKSLKDDHFSFYRFGFHPATKEYKFTEKWKDIVTPEALSLNCVKKSGVVIVDGIMYWLIEDGGSNWNPAVMSFDLVEGSFAQIQLPAVELEDWAFGDGRNYWVTEINGKVWALNGAVDQRSSHMYSIQLSSNFALGLHFVYGDKILIQHRDSNLYSYELLGKNFEIESSKMVKLLDLNPRGEDDMQLYTCVKSLVRLDLYAKAAVVHSPKRQGGWKLKKWKAWQYKVFDLEKTWRKIYQLEKACMLEFTQHVRTKYEEFA</sequence>
<dbReference type="SMART" id="SM00256">
    <property type="entry name" value="FBOX"/>
    <property type="match status" value="1"/>
</dbReference>
<comment type="caution">
    <text evidence="2">The sequence shown here is derived from an EMBL/GenBank/DDBJ whole genome shotgun (WGS) entry which is preliminary data.</text>
</comment>
<dbReference type="PANTHER" id="PTHR31672:SF13">
    <property type="entry name" value="F-BOX PROTEIN CPR30-LIKE"/>
    <property type="match status" value="1"/>
</dbReference>
<gene>
    <name evidence="2" type="ORF">NCGR_LOCUS16787</name>
</gene>
<dbReference type="InterPro" id="IPR050796">
    <property type="entry name" value="SCF_F-box_component"/>
</dbReference>
<dbReference type="Gene3D" id="1.20.1280.50">
    <property type="match status" value="1"/>
</dbReference>
<keyword evidence="3" id="KW-1185">Reference proteome</keyword>
<organism evidence="2 3">
    <name type="scientific">Miscanthus lutarioriparius</name>
    <dbReference type="NCBI Taxonomy" id="422564"/>
    <lineage>
        <taxon>Eukaryota</taxon>
        <taxon>Viridiplantae</taxon>
        <taxon>Streptophyta</taxon>
        <taxon>Embryophyta</taxon>
        <taxon>Tracheophyta</taxon>
        <taxon>Spermatophyta</taxon>
        <taxon>Magnoliopsida</taxon>
        <taxon>Liliopsida</taxon>
        <taxon>Poales</taxon>
        <taxon>Poaceae</taxon>
        <taxon>PACMAD clade</taxon>
        <taxon>Panicoideae</taxon>
        <taxon>Andropogonodae</taxon>
        <taxon>Andropogoneae</taxon>
        <taxon>Saccharinae</taxon>
        <taxon>Miscanthus</taxon>
    </lineage>
</organism>
<evidence type="ECO:0000313" key="3">
    <source>
        <dbReference type="Proteomes" id="UP000604825"/>
    </source>
</evidence>
<dbReference type="AlphaFoldDB" id="A0A811NHE7"/>
<dbReference type="InterPro" id="IPR036047">
    <property type="entry name" value="F-box-like_dom_sf"/>
</dbReference>
<dbReference type="PROSITE" id="PS50181">
    <property type="entry name" value="FBOX"/>
    <property type="match status" value="1"/>
</dbReference>
<evidence type="ECO:0000259" key="1">
    <source>
        <dbReference type="PROSITE" id="PS50181"/>
    </source>
</evidence>
<name>A0A811NHE7_9POAL</name>
<dbReference type="Pfam" id="PF12937">
    <property type="entry name" value="F-box-like"/>
    <property type="match status" value="1"/>
</dbReference>
<dbReference type="InterPro" id="IPR001810">
    <property type="entry name" value="F-box_dom"/>
</dbReference>
<evidence type="ECO:0000313" key="2">
    <source>
        <dbReference type="EMBL" id="CAD6224503.1"/>
    </source>
</evidence>
<dbReference type="SUPFAM" id="SSF81383">
    <property type="entry name" value="F-box domain"/>
    <property type="match status" value="1"/>
</dbReference>
<reference evidence="2" key="1">
    <citation type="submission" date="2020-10" db="EMBL/GenBank/DDBJ databases">
        <authorList>
            <person name="Han B."/>
            <person name="Lu T."/>
            <person name="Zhao Q."/>
            <person name="Huang X."/>
            <person name="Zhao Y."/>
        </authorList>
    </citation>
    <scope>NUCLEOTIDE SEQUENCE</scope>
</reference>
<accession>A0A811NHE7</accession>
<proteinExistence type="predicted"/>
<dbReference type="EMBL" id="CAJGYO010000004">
    <property type="protein sequence ID" value="CAD6224503.1"/>
    <property type="molecule type" value="Genomic_DNA"/>
</dbReference>
<dbReference type="PANTHER" id="PTHR31672">
    <property type="entry name" value="BNACNNG10540D PROTEIN"/>
    <property type="match status" value="1"/>
</dbReference>
<feature type="domain" description="F-box" evidence="1">
    <location>
        <begin position="147"/>
        <end position="194"/>
    </location>
</feature>
<protein>
    <recommendedName>
        <fullName evidence="1">F-box domain-containing protein</fullName>
    </recommendedName>
</protein>